<dbReference type="RefSeq" id="WP_189070048.1">
    <property type="nucleotide sequence ID" value="NZ_BMPE01000012.1"/>
</dbReference>
<evidence type="ECO:0000256" key="1">
    <source>
        <dbReference type="SAM" id="MobiDB-lite"/>
    </source>
</evidence>
<keyword evidence="4" id="KW-1185">Reference proteome</keyword>
<dbReference type="PROSITE" id="PS51257">
    <property type="entry name" value="PROKAR_LIPOPROTEIN"/>
    <property type="match status" value="1"/>
</dbReference>
<organism evidence="3 4">
    <name type="scientific">Deinococcus radiotolerans</name>
    <dbReference type="NCBI Taxonomy" id="1309407"/>
    <lineage>
        <taxon>Bacteria</taxon>
        <taxon>Thermotogati</taxon>
        <taxon>Deinococcota</taxon>
        <taxon>Deinococci</taxon>
        <taxon>Deinococcales</taxon>
        <taxon>Deinococcaceae</taxon>
        <taxon>Deinococcus</taxon>
    </lineage>
</organism>
<reference evidence="4" key="1">
    <citation type="journal article" date="2019" name="Int. J. Syst. Evol. Microbiol.">
        <title>The Global Catalogue of Microorganisms (GCM) 10K type strain sequencing project: providing services to taxonomists for standard genome sequencing and annotation.</title>
        <authorList>
            <consortium name="The Broad Institute Genomics Platform"/>
            <consortium name="The Broad Institute Genome Sequencing Center for Infectious Disease"/>
            <person name="Wu L."/>
            <person name="Ma J."/>
        </authorList>
    </citation>
    <scope>NUCLEOTIDE SEQUENCE [LARGE SCALE GENOMIC DNA]</scope>
    <source>
        <strain evidence="4">JCM 19173</strain>
    </source>
</reference>
<feature type="chain" id="PRO_5045397917" description="Ig-like domain-containing protein" evidence="2">
    <location>
        <begin position="25"/>
        <end position="872"/>
    </location>
</feature>
<evidence type="ECO:0000256" key="2">
    <source>
        <dbReference type="SAM" id="SignalP"/>
    </source>
</evidence>
<keyword evidence="2" id="KW-0732">Signal</keyword>
<dbReference type="Proteomes" id="UP000604341">
    <property type="component" value="Unassembled WGS sequence"/>
</dbReference>
<gene>
    <name evidence="3" type="ORF">GCM10010844_32660</name>
</gene>
<evidence type="ECO:0008006" key="5">
    <source>
        <dbReference type="Google" id="ProtNLM"/>
    </source>
</evidence>
<accession>A0ABQ2FNI2</accession>
<comment type="caution">
    <text evidence="3">The sequence shown here is derived from an EMBL/GenBank/DDBJ whole genome shotgun (WGS) entry which is preliminary data.</text>
</comment>
<name>A0ABQ2FNI2_9DEIO</name>
<feature type="signal peptide" evidence="2">
    <location>
        <begin position="1"/>
        <end position="24"/>
    </location>
</feature>
<proteinExistence type="predicted"/>
<feature type="region of interest" description="Disordered" evidence="1">
    <location>
        <begin position="208"/>
        <end position="232"/>
    </location>
</feature>
<evidence type="ECO:0000313" key="4">
    <source>
        <dbReference type="Proteomes" id="UP000604341"/>
    </source>
</evidence>
<protein>
    <recommendedName>
        <fullName evidence="5">Ig-like domain-containing protein</fullName>
    </recommendedName>
</protein>
<evidence type="ECO:0000313" key="3">
    <source>
        <dbReference type="EMBL" id="GGL11429.1"/>
    </source>
</evidence>
<dbReference type="EMBL" id="BMPE01000012">
    <property type="protein sequence ID" value="GGL11429.1"/>
    <property type="molecule type" value="Genomic_DNA"/>
</dbReference>
<sequence length="872" mass="91093">MRHLTRWTACMTLTLTLTACPRTSAPTGGNVAALGLGAGVTNAMTCTQRDGRLYQGSATAVALALRDRTGQPIAGTTAADLTLTVPDGRSYRFVSPYDPAMGPDVLPAAENVYVLCQAAQTGEYTITGTIDHQPVQDAYTLTDLTAPTAVSAPTTLSAQGVHTAQVSVALPDDTRVALVNYYRGARTAAGAYAGYRVGTGLIASATTAPQPLPLPSPAEDLSAAQATRAQEGSTLEGDIITQAPSAAPDLPIDIGELSTRPGRAAAPVMYVPVTFTPAGAATGTIAGRQSIPITLPAGHVAGEPYYAEVISSSLTLGRSTSVQDVQRVNLTVQYSPVLPESTAGIDWTPRLSPSRMNAWNVLTDAPPASAMYTTLTTSMLTPDGFPTARTWTVDVQGPGGTWTFTYPAFTAFVLASRPAATVPAGAYTATFRAPDVVTSTPQATLTITDNDVLGPTPEDVNLTLNSDLQGFTFTAGSGLRSHWVYVTQDGVGPTVASGACLQAQPCALRARAPLSRDARYRVVALSTDAPLDRAPLETSSWDFTRPVRWTLTRRAAATNPSVPAPGTRYDVLDVQGRAAIEATGQMTFGLFDAGQPVPLQGVPVTWSLASVTRPGSVTLDPATGTVTGTGSDLGEFTVKGVWNSTENYSKEIAVFGLACAGGGSSASGSLSFLCKFRDANLQSVNTEFTVVNHNDPMWNHGQPFVFTQDSAFKNATTLGEYLDAAFVTPGEYDITARPAGASPGALALPPVYTDRVTIGGVGLSLPKAEAVTLAFNGPTDTFRLSWAPVPDARAYKVRVQSGVPPVATFNTYVVPASDAPTLDLGYVYAPQIRITALNVPLSTQVDEALPSTNFLYSDTLCSADPDLTVTCD</sequence>